<evidence type="ECO:0000256" key="2">
    <source>
        <dbReference type="ARBA" id="ARBA00022723"/>
    </source>
</evidence>
<keyword evidence="2 5" id="KW-0479">Metal-binding</keyword>
<keyword evidence="1 5" id="KW-0004">4Fe-4S</keyword>
<comment type="function">
    <text evidence="5">NDH-1 shuttles electrons from NADH, via FMN and iron-sulfur (Fe-S) centers, to quinones in the respiratory chain. The immediate electron acceptor for the enzyme in this species is believed to be ubiquinone. Couples the redox reaction to proton translocation (for every two electrons transferred, four hydrogen ions are translocated across the cytoplasmic membrane), and thus conserves the redox energy in a proton gradient.</text>
</comment>
<proteinExistence type="inferred from homology"/>
<dbReference type="GO" id="GO:0005886">
    <property type="term" value="C:plasma membrane"/>
    <property type="evidence" value="ECO:0007669"/>
    <property type="project" value="UniProtKB-SubCell"/>
</dbReference>
<dbReference type="GO" id="GO:0005506">
    <property type="term" value="F:iron ion binding"/>
    <property type="evidence" value="ECO:0007669"/>
    <property type="project" value="UniProtKB-UniRule"/>
</dbReference>
<dbReference type="GO" id="GO:0051539">
    <property type="term" value="F:4 iron, 4 sulfur cluster binding"/>
    <property type="evidence" value="ECO:0007669"/>
    <property type="project" value="UniProtKB-KW"/>
</dbReference>
<protein>
    <recommendedName>
        <fullName evidence="5">NADH-quinone oxidoreductase subunit I</fullName>
        <ecNumber evidence="5">7.1.1.-</ecNumber>
    </recommendedName>
    <alternativeName>
        <fullName evidence="5">NADH dehydrogenase I subunit I</fullName>
    </alternativeName>
    <alternativeName>
        <fullName evidence="5">NDH-1 subunit I</fullName>
    </alternativeName>
</protein>
<dbReference type="GO" id="GO:0050136">
    <property type="term" value="F:NADH dehydrogenase (quinone) (non-electrogenic) activity"/>
    <property type="evidence" value="ECO:0007669"/>
    <property type="project" value="UniProtKB-UniRule"/>
</dbReference>
<organism evidence="7 8">
    <name type="scientific">Desulfosporosinus acididurans</name>
    <dbReference type="NCBI Taxonomy" id="476652"/>
    <lineage>
        <taxon>Bacteria</taxon>
        <taxon>Bacillati</taxon>
        <taxon>Bacillota</taxon>
        <taxon>Clostridia</taxon>
        <taxon>Eubacteriales</taxon>
        <taxon>Desulfitobacteriaceae</taxon>
        <taxon>Desulfosporosinus</taxon>
    </lineage>
</organism>
<feature type="binding site" evidence="5">
    <location>
        <position position="48"/>
    </location>
    <ligand>
        <name>[4Fe-4S] cluster</name>
        <dbReference type="ChEBI" id="CHEBI:49883"/>
        <label>1</label>
    </ligand>
</feature>
<dbReference type="Gene3D" id="3.30.70.3270">
    <property type="match status" value="1"/>
</dbReference>
<comment type="subunit">
    <text evidence="5">NDH-1 is composed of 14 different subunits. Subunits NuoA, H, J, K, L, M, N constitute the membrane sector of the complex.</text>
</comment>
<dbReference type="HAMAP" id="MF_01351">
    <property type="entry name" value="NDH1_NuoI"/>
    <property type="match status" value="1"/>
</dbReference>
<dbReference type="SUPFAM" id="SSF54862">
    <property type="entry name" value="4Fe-4S ferredoxins"/>
    <property type="match status" value="1"/>
</dbReference>
<keyword evidence="5" id="KW-0830">Ubiquinone</keyword>
<dbReference type="Proteomes" id="UP000036356">
    <property type="component" value="Unassembled WGS sequence"/>
</dbReference>
<keyword evidence="3 5" id="KW-0408">Iron</keyword>
<comment type="cofactor">
    <cofactor evidence="5">
        <name>[4Fe-4S] cluster</name>
        <dbReference type="ChEBI" id="CHEBI:49883"/>
    </cofactor>
    <text evidence="5">Binds 2 [4Fe-4S] clusters per subunit.</text>
</comment>
<evidence type="ECO:0000256" key="5">
    <source>
        <dbReference type="HAMAP-Rule" id="MF_01351"/>
    </source>
</evidence>
<keyword evidence="5" id="KW-1278">Translocase</keyword>
<keyword evidence="4 5" id="KW-0411">Iron-sulfur</keyword>
<comment type="caution">
    <text evidence="7">The sequence shown here is derived from an EMBL/GenBank/DDBJ whole genome shotgun (WGS) entry which is preliminary data.</text>
</comment>
<dbReference type="InterPro" id="IPR010226">
    <property type="entry name" value="NADH_quinone_OxRdtase_chainI"/>
</dbReference>
<keyword evidence="5" id="KW-0874">Quinone</keyword>
<comment type="similarity">
    <text evidence="5">Belongs to the complex I 23 kDa subunit family.</text>
</comment>
<feature type="binding site" evidence="5">
    <location>
        <position position="51"/>
    </location>
    <ligand>
        <name>[4Fe-4S] cluster</name>
        <dbReference type="ChEBI" id="CHEBI:49883"/>
        <label>1</label>
    </ligand>
</feature>
<dbReference type="RefSeq" id="WP_047810525.1">
    <property type="nucleotide sequence ID" value="NZ_LDZY01000008.1"/>
</dbReference>
<evidence type="ECO:0000313" key="7">
    <source>
        <dbReference type="EMBL" id="KLU65405.1"/>
    </source>
</evidence>
<feature type="domain" description="4Fe-4S ferredoxin-type" evidence="6">
    <location>
        <begin position="78"/>
        <end position="107"/>
    </location>
</feature>
<keyword evidence="5" id="KW-1003">Cell membrane</keyword>
<comment type="catalytic activity">
    <reaction evidence="5">
        <text>a quinone + NADH + 5 H(+)(in) = a quinol + NAD(+) + 4 H(+)(out)</text>
        <dbReference type="Rhea" id="RHEA:57888"/>
        <dbReference type="ChEBI" id="CHEBI:15378"/>
        <dbReference type="ChEBI" id="CHEBI:24646"/>
        <dbReference type="ChEBI" id="CHEBI:57540"/>
        <dbReference type="ChEBI" id="CHEBI:57945"/>
        <dbReference type="ChEBI" id="CHEBI:132124"/>
    </reaction>
</comment>
<dbReference type="Pfam" id="PF12838">
    <property type="entry name" value="Fer4_7"/>
    <property type="match status" value="1"/>
</dbReference>
<dbReference type="InterPro" id="IPR017900">
    <property type="entry name" value="4Fe4S_Fe_S_CS"/>
</dbReference>
<evidence type="ECO:0000256" key="4">
    <source>
        <dbReference type="ARBA" id="ARBA00023014"/>
    </source>
</evidence>
<feature type="domain" description="4Fe-4S ferredoxin-type" evidence="6">
    <location>
        <begin position="39"/>
        <end position="68"/>
    </location>
</feature>
<comment type="subcellular location">
    <subcellularLocation>
        <location evidence="5">Cell membrane</location>
        <topology evidence="5">Peripheral membrane protein</topology>
    </subcellularLocation>
</comment>
<reference evidence="7 8" key="1">
    <citation type="submission" date="2015-06" db="EMBL/GenBank/DDBJ databases">
        <title>Draft genome of the moderately acidophilic sulfate reducer Candidatus Desulfosporosinus acididurans strain M1.</title>
        <authorList>
            <person name="Poehlein A."/>
            <person name="Petzsch P."/>
            <person name="Johnson B.D."/>
            <person name="Schloemann M."/>
            <person name="Daniel R."/>
            <person name="Muehling M."/>
        </authorList>
    </citation>
    <scope>NUCLEOTIDE SEQUENCE [LARGE SCALE GENOMIC DNA]</scope>
    <source>
        <strain evidence="7 8">M1</strain>
    </source>
</reference>
<sequence length="137" mass="15467">MFGNGLIKGLRITLKRFYGPNLTEYYPEVKPNLPPRTRSSMALEPEKCISCGLCVNICPNQVINLTSEKDGNNKRVLKTYHMNIGRCLLCGLCTQSCPTGALRLSQEFENAVYHREELLWDMIARSKRSNKPSGEEG</sequence>
<dbReference type="AlphaFoldDB" id="A0A0J1FPI7"/>
<dbReference type="EMBL" id="LDZY01000008">
    <property type="protein sequence ID" value="KLU65405.1"/>
    <property type="molecule type" value="Genomic_DNA"/>
</dbReference>
<accession>A0A0J1FPI7</accession>
<keyword evidence="8" id="KW-1185">Reference proteome</keyword>
<dbReference type="STRING" id="476652.DEAC_c25420"/>
<keyword evidence="7" id="KW-0560">Oxidoreductase</keyword>
<evidence type="ECO:0000256" key="1">
    <source>
        <dbReference type="ARBA" id="ARBA00022485"/>
    </source>
</evidence>
<gene>
    <name evidence="5 7" type="primary">nuoI</name>
    <name evidence="7" type="ORF">DEAC_c25420</name>
</gene>
<evidence type="ECO:0000256" key="3">
    <source>
        <dbReference type="ARBA" id="ARBA00023004"/>
    </source>
</evidence>
<keyword evidence="5" id="KW-0520">NAD</keyword>
<feature type="binding site" evidence="5">
    <location>
        <position position="93"/>
    </location>
    <ligand>
        <name>[4Fe-4S] cluster</name>
        <dbReference type="ChEBI" id="CHEBI:49883"/>
        <label>2</label>
    </ligand>
</feature>
<feature type="binding site" evidence="5">
    <location>
        <position position="54"/>
    </location>
    <ligand>
        <name>[4Fe-4S] cluster</name>
        <dbReference type="ChEBI" id="CHEBI:49883"/>
        <label>1</label>
    </ligand>
</feature>
<dbReference type="GO" id="GO:0048038">
    <property type="term" value="F:quinone binding"/>
    <property type="evidence" value="ECO:0007669"/>
    <property type="project" value="UniProtKB-KW"/>
</dbReference>
<feature type="binding site" evidence="5">
    <location>
        <position position="97"/>
    </location>
    <ligand>
        <name>[4Fe-4S] cluster</name>
        <dbReference type="ChEBI" id="CHEBI:49883"/>
        <label>1</label>
    </ligand>
</feature>
<dbReference type="InterPro" id="IPR017896">
    <property type="entry name" value="4Fe4S_Fe-S-bd"/>
</dbReference>
<dbReference type="PATRIC" id="fig|476652.3.peg.2656"/>
<feature type="binding site" evidence="5">
    <location>
        <position position="90"/>
    </location>
    <ligand>
        <name>[4Fe-4S] cluster</name>
        <dbReference type="ChEBI" id="CHEBI:49883"/>
        <label>2</label>
    </ligand>
</feature>
<feature type="binding site" evidence="5">
    <location>
        <position position="87"/>
    </location>
    <ligand>
        <name>[4Fe-4S] cluster</name>
        <dbReference type="ChEBI" id="CHEBI:49883"/>
        <label>2</label>
    </ligand>
</feature>
<dbReference type="PROSITE" id="PS51379">
    <property type="entry name" value="4FE4S_FER_2"/>
    <property type="match status" value="2"/>
</dbReference>
<dbReference type="PROSITE" id="PS00198">
    <property type="entry name" value="4FE4S_FER_1"/>
    <property type="match status" value="2"/>
</dbReference>
<feature type="binding site" evidence="5">
    <location>
        <position position="58"/>
    </location>
    <ligand>
        <name>[4Fe-4S] cluster</name>
        <dbReference type="ChEBI" id="CHEBI:49883"/>
        <label>2</label>
    </ligand>
</feature>
<keyword evidence="5" id="KW-0472">Membrane</keyword>
<dbReference type="EC" id="7.1.1.-" evidence="5"/>
<name>A0A0J1FPI7_9FIRM</name>
<dbReference type="PANTHER" id="PTHR10849">
    <property type="entry name" value="NADH DEHYDROGENASE UBIQUINONE IRON-SULFUR PROTEIN 8, MITOCHONDRIAL"/>
    <property type="match status" value="1"/>
</dbReference>
<evidence type="ECO:0000313" key="8">
    <source>
        <dbReference type="Proteomes" id="UP000036356"/>
    </source>
</evidence>
<evidence type="ECO:0000259" key="6">
    <source>
        <dbReference type="PROSITE" id="PS51379"/>
    </source>
</evidence>